<dbReference type="InterPro" id="IPR052055">
    <property type="entry name" value="Hepadnavirus_pol/RT"/>
</dbReference>
<dbReference type="InterPro" id="IPR043128">
    <property type="entry name" value="Rev_trsase/Diguanyl_cyclase"/>
</dbReference>
<dbReference type="EMBL" id="LSSL01001690">
    <property type="protein sequence ID" value="OLY82290.1"/>
    <property type="molecule type" value="Genomic_DNA"/>
</dbReference>
<evidence type="ECO:0000313" key="4">
    <source>
        <dbReference type="Proteomes" id="UP000187455"/>
    </source>
</evidence>
<keyword evidence="4" id="KW-1185">Reference proteome</keyword>
<evidence type="ECO:0000259" key="2">
    <source>
        <dbReference type="PROSITE" id="PS50878"/>
    </source>
</evidence>
<dbReference type="Pfam" id="PF00078">
    <property type="entry name" value="RVT_1"/>
    <property type="match status" value="1"/>
</dbReference>
<evidence type="ECO:0000313" key="3">
    <source>
        <dbReference type="EMBL" id="OLY82290.1"/>
    </source>
</evidence>
<feature type="domain" description="Reverse transcriptase" evidence="2">
    <location>
        <begin position="1"/>
        <end position="154"/>
    </location>
</feature>
<dbReference type="SUPFAM" id="SSF56672">
    <property type="entry name" value="DNA/RNA polymerases"/>
    <property type="match status" value="1"/>
</dbReference>
<dbReference type="AlphaFoldDB" id="A0A1R0GZH8"/>
<dbReference type="PANTHER" id="PTHR33050">
    <property type="entry name" value="REVERSE TRANSCRIPTASE DOMAIN-CONTAINING PROTEIN"/>
    <property type="match status" value="1"/>
</dbReference>
<reference evidence="3 4" key="1">
    <citation type="journal article" date="2016" name="Mol. Biol. Evol.">
        <title>Genome-Wide Survey of Gut Fungi (Harpellales) Reveals the First Horizontally Transferred Ubiquitin Gene from a Mosquito Host.</title>
        <authorList>
            <person name="Wang Y."/>
            <person name="White M.M."/>
            <person name="Kvist S."/>
            <person name="Moncalvo J.M."/>
        </authorList>
    </citation>
    <scope>NUCLEOTIDE SEQUENCE [LARGE SCALE GENOMIC DNA]</scope>
    <source>
        <strain evidence="3 4">ALG-7-W6</strain>
    </source>
</reference>
<comment type="caution">
    <text evidence="3">The sequence shown here is derived from an EMBL/GenBank/DDBJ whole genome shotgun (WGS) entry which is preliminary data.</text>
</comment>
<dbReference type="Proteomes" id="UP000187455">
    <property type="component" value="Unassembled WGS sequence"/>
</dbReference>
<organism evidence="3 4">
    <name type="scientific">Smittium mucronatum</name>
    <dbReference type="NCBI Taxonomy" id="133383"/>
    <lineage>
        <taxon>Eukaryota</taxon>
        <taxon>Fungi</taxon>
        <taxon>Fungi incertae sedis</taxon>
        <taxon>Zoopagomycota</taxon>
        <taxon>Kickxellomycotina</taxon>
        <taxon>Harpellomycetes</taxon>
        <taxon>Harpellales</taxon>
        <taxon>Legeriomycetaceae</taxon>
        <taxon>Smittium</taxon>
    </lineage>
</organism>
<dbReference type="OrthoDB" id="2286148at2759"/>
<sequence>MPLLYLYKLNIHVEEQKFMTETLSSICRMIRRKDYLKSLDLQDEFMNILVYKQCQKYFRLHWNVRCFQFRNLTFGISLSPLVFTKILRPVLKWARSNEVRFSAYFDDLLIMGASMEEYVAITHRIYSKLLELGFKVNDDKSSTSPPQYITNLKMGSPNRGQQVTERCPEENEMSGELYWEIPIDVYSPTSRMSYASPTSGAQESFSVDFKIMEIDSDFNENSHTEPAVKEKTAEVIKKAFVLARNSGNRIFHRIQRLCLGSIRNQTPECCGDIGVSLLRKNNHILVCEGIRGKDIPKTNGNIRRDLVTLSEDQYLTTSDIRFVSAEPIRHSKKIDR</sequence>
<gene>
    <name evidence="3" type="ORF">AYI68_g3594</name>
</gene>
<evidence type="ECO:0000256" key="1">
    <source>
        <dbReference type="SAM" id="MobiDB-lite"/>
    </source>
</evidence>
<dbReference type="Gene3D" id="3.30.70.270">
    <property type="match status" value="1"/>
</dbReference>
<protein>
    <recommendedName>
        <fullName evidence="2">Reverse transcriptase domain-containing protein</fullName>
    </recommendedName>
</protein>
<proteinExistence type="predicted"/>
<dbReference type="PANTHER" id="PTHR33050:SF7">
    <property type="entry name" value="RIBONUCLEASE H"/>
    <property type="match status" value="1"/>
</dbReference>
<dbReference type="InterPro" id="IPR000477">
    <property type="entry name" value="RT_dom"/>
</dbReference>
<dbReference type="PROSITE" id="PS50878">
    <property type="entry name" value="RT_POL"/>
    <property type="match status" value="1"/>
</dbReference>
<dbReference type="STRING" id="133383.A0A1R0GZH8"/>
<name>A0A1R0GZH8_9FUNG</name>
<feature type="region of interest" description="Disordered" evidence="1">
    <location>
        <begin position="146"/>
        <end position="167"/>
    </location>
</feature>
<accession>A0A1R0GZH8</accession>
<dbReference type="InterPro" id="IPR043502">
    <property type="entry name" value="DNA/RNA_pol_sf"/>
</dbReference>